<dbReference type="SUPFAM" id="SSF52540">
    <property type="entry name" value="P-loop containing nucleoside triphosphate hydrolases"/>
    <property type="match status" value="1"/>
</dbReference>
<dbReference type="AlphaFoldDB" id="A0A0F9RTD5"/>
<dbReference type="Gene3D" id="3.40.50.300">
    <property type="entry name" value="P-loop containing nucleotide triphosphate hydrolases"/>
    <property type="match status" value="1"/>
</dbReference>
<dbReference type="PANTHER" id="PTHR47977">
    <property type="entry name" value="RAS-RELATED PROTEIN RAB"/>
    <property type="match status" value="1"/>
</dbReference>
<keyword evidence="1" id="KW-0547">Nucleotide-binding</keyword>
<dbReference type="GO" id="GO:0003924">
    <property type="term" value="F:GTPase activity"/>
    <property type="evidence" value="ECO:0007669"/>
    <property type="project" value="InterPro"/>
</dbReference>
<dbReference type="InterPro" id="IPR050227">
    <property type="entry name" value="Rab"/>
</dbReference>
<dbReference type="InterPro" id="IPR027417">
    <property type="entry name" value="P-loop_NTPase"/>
</dbReference>
<gene>
    <name evidence="3" type="ORF">LCGC14_0856220</name>
</gene>
<dbReference type="SMART" id="SM00175">
    <property type="entry name" value="RAB"/>
    <property type="match status" value="1"/>
</dbReference>
<name>A0A0F9RTD5_9ZZZZ</name>
<dbReference type="EMBL" id="LAZR01002578">
    <property type="protein sequence ID" value="KKN28241.1"/>
    <property type="molecule type" value="Genomic_DNA"/>
</dbReference>
<dbReference type="InterPro" id="IPR001806">
    <property type="entry name" value="Small_GTPase"/>
</dbReference>
<dbReference type="CDD" id="cd00154">
    <property type="entry name" value="Rab"/>
    <property type="match status" value="1"/>
</dbReference>
<comment type="caution">
    <text evidence="3">The sequence shown here is derived from an EMBL/GenBank/DDBJ whole genome shotgun (WGS) entry which is preliminary data.</text>
</comment>
<organism evidence="3">
    <name type="scientific">marine sediment metagenome</name>
    <dbReference type="NCBI Taxonomy" id="412755"/>
    <lineage>
        <taxon>unclassified sequences</taxon>
        <taxon>metagenomes</taxon>
        <taxon>ecological metagenomes</taxon>
    </lineage>
</organism>
<evidence type="ECO:0000256" key="1">
    <source>
        <dbReference type="ARBA" id="ARBA00022741"/>
    </source>
</evidence>
<reference evidence="3" key="1">
    <citation type="journal article" date="2015" name="Nature">
        <title>Complex archaea that bridge the gap between prokaryotes and eukaryotes.</title>
        <authorList>
            <person name="Spang A."/>
            <person name="Saw J.H."/>
            <person name="Jorgensen S.L."/>
            <person name="Zaremba-Niedzwiedzka K."/>
            <person name="Martijn J."/>
            <person name="Lind A.E."/>
            <person name="van Eijk R."/>
            <person name="Schleper C."/>
            <person name="Guy L."/>
            <person name="Ettema T.J."/>
        </authorList>
    </citation>
    <scope>NUCLEOTIDE SEQUENCE</scope>
</reference>
<proteinExistence type="predicted"/>
<accession>A0A0F9RTD5</accession>
<evidence type="ECO:0000256" key="2">
    <source>
        <dbReference type="ARBA" id="ARBA00023134"/>
    </source>
</evidence>
<dbReference type="GO" id="GO:0005525">
    <property type="term" value="F:GTP binding"/>
    <property type="evidence" value="ECO:0007669"/>
    <property type="project" value="UniProtKB-KW"/>
</dbReference>
<evidence type="ECO:0008006" key="4">
    <source>
        <dbReference type="Google" id="ProtNLM"/>
    </source>
</evidence>
<dbReference type="PROSITE" id="PS51419">
    <property type="entry name" value="RAB"/>
    <property type="match status" value="1"/>
</dbReference>
<keyword evidence="2" id="KW-0342">GTP-binding</keyword>
<protein>
    <recommendedName>
        <fullName evidence="4">GTP-binding protein</fullName>
    </recommendedName>
</protein>
<dbReference type="PROSITE" id="PS51421">
    <property type="entry name" value="RAS"/>
    <property type="match status" value="1"/>
</dbReference>
<dbReference type="Pfam" id="PF00071">
    <property type="entry name" value="Ras"/>
    <property type="match status" value="1"/>
</dbReference>
<dbReference type="PRINTS" id="PR00449">
    <property type="entry name" value="RASTRNSFRMNG"/>
</dbReference>
<sequence>MKLTPGKKEEVPNKLYDAKFKVIIFSELGRHKTAFTERYLINIFDSEISLGAKFWIKNLVVGRYKIKLNIFDLSSEARDKFLFPSYVLGANGVFFLYDVNRESTLLNINEWLQIIGKISPVVVVGVIFGPERKRQVDFEEGNKIAESRGMDGFLECNVQTGENVDKVFDTLAKLMLKKRSGIVSLKELFNST</sequence>
<evidence type="ECO:0000313" key="3">
    <source>
        <dbReference type="EMBL" id="KKN28241.1"/>
    </source>
</evidence>